<dbReference type="Proteomes" id="UP000684084">
    <property type="component" value="Unassembled WGS sequence"/>
</dbReference>
<dbReference type="OrthoDB" id="10272560at2759"/>
<protein>
    <submittedName>
        <fullName evidence="1">Uncharacterized protein</fullName>
    </submittedName>
</protein>
<dbReference type="AlphaFoldDB" id="A0A915ZUN7"/>
<evidence type="ECO:0000313" key="2">
    <source>
        <dbReference type="Proteomes" id="UP000684084"/>
    </source>
</evidence>
<accession>A0A915ZUN7</accession>
<dbReference type="EMBL" id="CAGKOT010000073">
    <property type="protein sequence ID" value="CAB5391720.1"/>
    <property type="molecule type" value="Genomic_DNA"/>
</dbReference>
<reference evidence="1" key="1">
    <citation type="submission" date="2020-05" db="EMBL/GenBank/DDBJ databases">
        <authorList>
            <person name="Rincon C."/>
            <person name="Sanders R I."/>
            <person name="Robbins C."/>
            <person name="Chaturvedi A."/>
        </authorList>
    </citation>
    <scope>NUCLEOTIDE SEQUENCE</scope>
    <source>
        <strain evidence="1">CHB12</strain>
    </source>
</reference>
<proteinExistence type="predicted"/>
<comment type="caution">
    <text evidence="1">The sequence shown here is derived from an EMBL/GenBank/DDBJ whole genome shotgun (WGS) entry which is preliminary data.</text>
</comment>
<organism evidence="1 2">
    <name type="scientific">Rhizophagus irregularis</name>
    <dbReference type="NCBI Taxonomy" id="588596"/>
    <lineage>
        <taxon>Eukaryota</taxon>
        <taxon>Fungi</taxon>
        <taxon>Fungi incertae sedis</taxon>
        <taxon>Mucoromycota</taxon>
        <taxon>Glomeromycotina</taxon>
        <taxon>Glomeromycetes</taxon>
        <taxon>Glomerales</taxon>
        <taxon>Glomeraceae</taxon>
        <taxon>Rhizophagus</taxon>
    </lineage>
</organism>
<evidence type="ECO:0000313" key="1">
    <source>
        <dbReference type="EMBL" id="CAB5391720.1"/>
    </source>
</evidence>
<sequence>MATDNNKDFTLSLAEAQHLTQENTSAMDVYQTFKDFSLVSQNRTVGEFSLLHLVGGDTGSFGRVSVNSSVAFSWNCYGLSMPP</sequence>
<name>A0A915ZUN7_9GLOM</name>
<gene>
    <name evidence="1" type="ORF">CHRIB12_LOCUS22086</name>
</gene>